<evidence type="ECO:0000313" key="2">
    <source>
        <dbReference type="EMBL" id="MCT7357627.1"/>
    </source>
</evidence>
<dbReference type="InterPro" id="IPR025658">
    <property type="entry name" value="Cyclophilin_TM1367"/>
</dbReference>
<dbReference type="EMBL" id="JAOANI010000002">
    <property type="protein sequence ID" value="MCT7357627.1"/>
    <property type="molecule type" value="Genomic_DNA"/>
</dbReference>
<dbReference type="AlphaFoldDB" id="A0A9X2WDD9"/>
<feature type="domain" description="Cyclophilin TM1367-like" evidence="1">
    <location>
        <begin position="4"/>
        <end position="120"/>
    </location>
</feature>
<name>A0A9X2WDD9_9GAMM</name>
<protein>
    <submittedName>
        <fullName evidence="2">Cyclophilin-like fold protein</fullName>
    </submittedName>
</protein>
<keyword evidence="3" id="KW-1185">Reference proteome</keyword>
<dbReference type="Pfam" id="PF04126">
    <property type="entry name" value="Cyclophil_like"/>
    <property type="match status" value="1"/>
</dbReference>
<organism evidence="2 3">
    <name type="scientific">Thalassolituus pacificus</name>
    <dbReference type="NCBI Taxonomy" id="2975440"/>
    <lineage>
        <taxon>Bacteria</taxon>
        <taxon>Pseudomonadati</taxon>
        <taxon>Pseudomonadota</taxon>
        <taxon>Gammaproteobacteria</taxon>
        <taxon>Oceanospirillales</taxon>
        <taxon>Oceanospirillaceae</taxon>
        <taxon>Thalassolituus</taxon>
    </lineage>
</organism>
<accession>A0A9X2WDD9</accession>
<dbReference type="SUPFAM" id="SSF50891">
    <property type="entry name" value="Cyclophilin-like"/>
    <property type="match status" value="1"/>
</dbReference>
<reference evidence="2" key="1">
    <citation type="journal article" date="2022" name="Front. Microbiol.">
        <title>Genome-based taxonomic rearrangement of Oceanobacter-related bacteria including the description of Thalassolituus hydrocarbonoclasticus sp. nov. and Thalassolituus pacificus sp. nov. and emended description of the genus Thalassolituus.</title>
        <authorList>
            <person name="Dong C."/>
            <person name="Wei L."/>
            <person name="Wang J."/>
            <person name="Lai Q."/>
            <person name="Huang Z."/>
            <person name="Shao Z."/>
        </authorList>
    </citation>
    <scope>NUCLEOTIDE SEQUENCE</scope>
    <source>
        <strain evidence="2">59MF3M-4</strain>
    </source>
</reference>
<dbReference type="RefSeq" id="WP_260974558.1">
    <property type="nucleotide sequence ID" value="NZ_JAOANI010000002.1"/>
</dbReference>
<dbReference type="Gene3D" id="2.40.100.20">
    <property type="match status" value="1"/>
</dbReference>
<comment type="caution">
    <text evidence="2">The sequence shown here is derived from an EMBL/GenBank/DDBJ whole genome shotgun (WGS) entry which is preliminary data.</text>
</comment>
<proteinExistence type="predicted"/>
<dbReference type="Proteomes" id="UP001147830">
    <property type="component" value="Unassembled WGS sequence"/>
</dbReference>
<gene>
    <name evidence="2" type="ORF">NYR02_01135</name>
</gene>
<reference evidence="2" key="2">
    <citation type="submission" date="2022-08" db="EMBL/GenBank/DDBJ databases">
        <authorList>
            <person name="Dong C."/>
        </authorList>
    </citation>
    <scope>NUCLEOTIDE SEQUENCE</scope>
    <source>
        <strain evidence="2">59MF3M-4</strain>
    </source>
</reference>
<sequence>MTILAMRFENHEIRIALRRTPTAQAILKAVPFTATVQTWGQEVIFDCPIRVSCEDNAVNIVQPGDIAFWADGSSIVIGFGPTPISRHGEIRLPNACNVWGDALDEVSALADVKAGTVVAVDIAEPFDLKKASGQ</sequence>
<evidence type="ECO:0000313" key="3">
    <source>
        <dbReference type="Proteomes" id="UP001147830"/>
    </source>
</evidence>
<dbReference type="InterPro" id="IPR029000">
    <property type="entry name" value="Cyclophilin-like_dom_sf"/>
</dbReference>
<evidence type="ECO:0000259" key="1">
    <source>
        <dbReference type="Pfam" id="PF04126"/>
    </source>
</evidence>